<keyword evidence="2" id="KW-1185">Reference proteome</keyword>
<dbReference type="EMBL" id="CP012542">
    <property type="protein sequence ID" value="QCD43953.1"/>
    <property type="molecule type" value="Genomic_DNA"/>
</dbReference>
<evidence type="ECO:0000313" key="1">
    <source>
        <dbReference type="EMBL" id="QCD43953.1"/>
    </source>
</evidence>
<proteinExistence type="predicted"/>
<evidence type="ECO:0000313" key="2">
    <source>
        <dbReference type="Proteomes" id="UP000503264"/>
    </source>
</evidence>
<gene>
    <name evidence="1" type="ORF">CMUC_0133</name>
</gene>
<organism evidence="1 2">
    <name type="scientific">Campylobacter mucosalis CCUG 21559</name>
    <dbReference type="NCBI Taxonomy" id="1032067"/>
    <lineage>
        <taxon>Bacteria</taxon>
        <taxon>Pseudomonadati</taxon>
        <taxon>Campylobacterota</taxon>
        <taxon>Epsilonproteobacteria</taxon>
        <taxon>Campylobacterales</taxon>
        <taxon>Campylobacteraceae</taxon>
        <taxon>Campylobacter</taxon>
    </lineage>
</organism>
<name>A0A6G5QE26_9BACT</name>
<accession>A0A6G5QE26</accession>
<reference evidence="1 2" key="1">
    <citation type="submission" date="2016-07" db="EMBL/GenBank/DDBJ databases">
        <title>Comparative genomics of the Campylobacter concisus group.</title>
        <authorList>
            <person name="Miller W.G."/>
            <person name="Yee E."/>
            <person name="Chapman M.H."/>
            <person name="Huynh S."/>
            <person name="Bono J.L."/>
            <person name="On S.L.W."/>
            <person name="StLeger J."/>
            <person name="Foster G."/>
            <person name="Parker C.T."/>
        </authorList>
    </citation>
    <scope>NUCLEOTIDE SEQUENCE [LARGE SCALE GENOMIC DNA]</scope>
    <source>
        <strain evidence="1 2">CCUG 21559</strain>
    </source>
</reference>
<protein>
    <submittedName>
        <fullName evidence="1">Uncharacterized protein</fullName>
    </submittedName>
</protein>
<dbReference type="RefSeq" id="WP_171993259.1">
    <property type="nucleotide sequence ID" value="NZ_CP012542.1"/>
</dbReference>
<dbReference type="AlphaFoldDB" id="A0A6G5QE26"/>
<dbReference type="Proteomes" id="UP000503264">
    <property type="component" value="Chromosome"/>
</dbReference>
<sequence>MRFSNFKTGKTLSLANFLSLTNSSLAQAVRQGEYRYISCIEDRFFDSKNLIRCEIGSVSYVLALLCKYMGVRDNYFDELDDGFLSGECSVGEEEFECLADWAKDLENIIIDSSFFTHQDSQMLFEFLNLLNVNVVLADSDISEFNTTGKLDELKELNSFDGSVVYKINSDQTRLVGGCNFAIVSKIKDGDSVNLSVNELNDSVKFEQDNELKGTVALLFMPKFSGYCFELVRVAKA</sequence>